<dbReference type="InterPro" id="IPR003615">
    <property type="entry name" value="HNH_nuc"/>
</dbReference>
<protein>
    <submittedName>
        <fullName evidence="1">TIGR02646 family protein</fullName>
    </submittedName>
</protein>
<comment type="caution">
    <text evidence="1">The sequence shown here is derived from an EMBL/GenBank/DDBJ whole genome shotgun (WGS) entry which is preliminary data.</text>
</comment>
<organism evidence="1 2">
    <name type="scientific">Flavobacterium aurantiibacter</name>
    <dbReference type="NCBI Taxonomy" id="2023067"/>
    <lineage>
        <taxon>Bacteria</taxon>
        <taxon>Pseudomonadati</taxon>
        <taxon>Bacteroidota</taxon>
        <taxon>Flavobacteriia</taxon>
        <taxon>Flavobacteriales</taxon>
        <taxon>Flavobacteriaceae</taxon>
        <taxon>Flavobacterium</taxon>
    </lineage>
</organism>
<dbReference type="RefSeq" id="WP_094487553.1">
    <property type="nucleotide sequence ID" value="NZ_NOXX01000228.1"/>
</dbReference>
<dbReference type="InterPro" id="IPR013467">
    <property type="entry name" value="HNH78-like"/>
</dbReference>
<keyword evidence="2" id="KW-1185">Reference proteome</keyword>
<dbReference type="Proteomes" id="UP000216035">
    <property type="component" value="Unassembled WGS sequence"/>
</dbReference>
<proteinExistence type="predicted"/>
<dbReference type="Gene3D" id="1.10.30.50">
    <property type="match status" value="1"/>
</dbReference>
<dbReference type="EMBL" id="NOXX01000228">
    <property type="protein sequence ID" value="OYQ38445.1"/>
    <property type="molecule type" value="Genomic_DNA"/>
</dbReference>
<accession>A0A255ZC45</accession>
<dbReference type="CDD" id="cd00085">
    <property type="entry name" value="HNHc"/>
    <property type="match status" value="1"/>
</dbReference>
<reference evidence="1 2" key="1">
    <citation type="submission" date="2017-07" db="EMBL/GenBank/DDBJ databases">
        <title>Flavobacterium cyanobacteriorum sp. nov., isolated from cyanobacterial aggregates in a eutrophic lake.</title>
        <authorList>
            <person name="Cai H."/>
        </authorList>
    </citation>
    <scope>NUCLEOTIDE SEQUENCE [LARGE SCALE GENOMIC DNA]</scope>
    <source>
        <strain evidence="1 2">TH167</strain>
    </source>
</reference>
<dbReference type="AlphaFoldDB" id="A0A255ZC45"/>
<evidence type="ECO:0000313" key="1">
    <source>
        <dbReference type="EMBL" id="OYQ38445.1"/>
    </source>
</evidence>
<sequence length="227" mass="26205">MQYIKKQNTEPADWNNWFTVPPNRRSYDYGADDRSLPDLRLAKSFLINEQHSLCAYCQQKITLENASIEHVTPKEHNKELSTNYFNLVAVCKKQQVLDPLTGNLHCDSTRGSELLPPLIFYSNAQSTDQNLNKYFSAYSTREVVPKHRLDMNTKNQVEAFISQLNLNHSIIKNKRAKDVLTGISIAANSVADKQRYWRAQYTRILLDLGHPFREYLLVYIGPKIGLN</sequence>
<name>A0A255ZC45_9FLAO</name>
<dbReference type="NCBIfam" id="TIGR02646">
    <property type="entry name" value="retron system putative HNH endonuclease"/>
    <property type="match status" value="1"/>
</dbReference>
<evidence type="ECO:0000313" key="2">
    <source>
        <dbReference type="Proteomes" id="UP000216035"/>
    </source>
</evidence>
<gene>
    <name evidence="1" type="ORF">CHX27_14905</name>
</gene>
<dbReference type="OrthoDB" id="9805802at2"/>